<name>A0A914H2W8_GLORO</name>
<evidence type="ECO:0000313" key="4">
    <source>
        <dbReference type="WBParaSite" id="Gr19_v10_g13492.t1"/>
    </source>
</evidence>
<accession>A0A914H2W8</accession>
<sequence>MHLLEMIFKVLPSSLSPFLLLLFLALLFDLSLCQPTSQQKSIQELLNATPLLPSAEQHDSLGDPFQQQRWLSVRPFQEYRRPQTDELGLLLQYLDNKRNAPSMLTETNGGGGQSSNGSPLGTMRFGKRKFNSPLGTMRFGKRGHNNAPFGTMRFG</sequence>
<evidence type="ECO:0000256" key="1">
    <source>
        <dbReference type="SAM" id="MobiDB-lite"/>
    </source>
</evidence>
<protein>
    <submittedName>
        <fullName evidence="4">Uncharacterized protein</fullName>
    </submittedName>
</protein>
<proteinExistence type="predicted"/>
<organism evidence="3 4">
    <name type="scientific">Globodera rostochiensis</name>
    <name type="common">Golden nematode worm</name>
    <name type="synonym">Heterodera rostochiensis</name>
    <dbReference type="NCBI Taxonomy" id="31243"/>
    <lineage>
        <taxon>Eukaryota</taxon>
        <taxon>Metazoa</taxon>
        <taxon>Ecdysozoa</taxon>
        <taxon>Nematoda</taxon>
        <taxon>Chromadorea</taxon>
        <taxon>Rhabditida</taxon>
        <taxon>Tylenchina</taxon>
        <taxon>Tylenchomorpha</taxon>
        <taxon>Tylenchoidea</taxon>
        <taxon>Heteroderidae</taxon>
        <taxon>Heteroderinae</taxon>
        <taxon>Globodera</taxon>
    </lineage>
</organism>
<keyword evidence="2" id="KW-0732">Signal</keyword>
<dbReference type="AlphaFoldDB" id="A0A914H2W8"/>
<feature type="region of interest" description="Disordered" evidence="1">
    <location>
        <begin position="101"/>
        <end position="155"/>
    </location>
</feature>
<dbReference type="Proteomes" id="UP000887572">
    <property type="component" value="Unplaced"/>
</dbReference>
<feature type="chain" id="PRO_5037410211" evidence="2">
    <location>
        <begin position="34"/>
        <end position="155"/>
    </location>
</feature>
<dbReference type="WBParaSite" id="Gr19_v10_g13492.t1">
    <property type="protein sequence ID" value="Gr19_v10_g13492.t1"/>
    <property type="gene ID" value="Gr19_v10_g13492"/>
</dbReference>
<feature type="signal peptide" evidence="2">
    <location>
        <begin position="1"/>
        <end position="33"/>
    </location>
</feature>
<evidence type="ECO:0000256" key="2">
    <source>
        <dbReference type="SAM" id="SignalP"/>
    </source>
</evidence>
<reference evidence="4" key="1">
    <citation type="submission" date="2022-11" db="UniProtKB">
        <authorList>
            <consortium name="WormBaseParasite"/>
        </authorList>
    </citation>
    <scope>IDENTIFICATION</scope>
</reference>
<evidence type="ECO:0000313" key="3">
    <source>
        <dbReference type="Proteomes" id="UP000887572"/>
    </source>
</evidence>
<keyword evidence="3" id="KW-1185">Reference proteome</keyword>